<evidence type="ECO:0000256" key="1">
    <source>
        <dbReference type="ARBA" id="ARBA00008575"/>
    </source>
</evidence>
<organism evidence="12 13">
    <name type="scientific">Chlorella sorokiniana</name>
    <name type="common">Freshwater green alga</name>
    <dbReference type="NCBI Taxonomy" id="3076"/>
    <lineage>
        <taxon>Eukaryota</taxon>
        <taxon>Viridiplantae</taxon>
        <taxon>Chlorophyta</taxon>
        <taxon>core chlorophytes</taxon>
        <taxon>Trebouxiophyceae</taxon>
        <taxon>Chlorellales</taxon>
        <taxon>Chlorellaceae</taxon>
        <taxon>Chlorella clade</taxon>
        <taxon>Chlorella</taxon>
    </lineage>
</organism>
<dbReference type="Gene3D" id="1.20.1560.10">
    <property type="entry name" value="ABC transporter type 1, transmembrane domain"/>
    <property type="match status" value="1"/>
</dbReference>
<keyword evidence="7 9" id="KW-0472">Membrane</keyword>
<feature type="transmembrane region" description="Helical" evidence="9">
    <location>
        <begin position="248"/>
        <end position="267"/>
    </location>
</feature>
<dbReference type="OrthoDB" id="422637at2759"/>
<comment type="similarity">
    <text evidence="1">Belongs to the ABC transporter superfamily. ABCD family. Peroxisomal fatty acyl CoA transporter (TC 3.A.1.203) subfamily.</text>
</comment>
<evidence type="ECO:0000259" key="10">
    <source>
        <dbReference type="PROSITE" id="PS50893"/>
    </source>
</evidence>
<dbReference type="InterPro" id="IPR050835">
    <property type="entry name" value="ABC_transporter_sub-D"/>
</dbReference>
<dbReference type="AlphaFoldDB" id="A0A2P6TJ25"/>
<evidence type="ECO:0000256" key="4">
    <source>
        <dbReference type="ARBA" id="ARBA00022741"/>
    </source>
</evidence>
<feature type="compositionally biased region" description="Low complexity" evidence="8">
    <location>
        <begin position="52"/>
        <end position="65"/>
    </location>
</feature>
<evidence type="ECO:0000256" key="8">
    <source>
        <dbReference type="SAM" id="MobiDB-lite"/>
    </source>
</evidence>
<dbReference type="Proteomes" id="UP000239899">
    <property type="component" value="Unassembled WGS sequence"/>
</dbReference>
<feature type="region of interest" description="Disordered" evidence="8">
    <location>
        <begin position="12"/>
        <end position="72"/>
    </location>
</feature>
<feature type="region of interest" description="Disordered" evidence="8">
    <location>
        <begin position="593"/>
        <end position="652"/>
    </location>
</feature>
<keyword evidence="5" id="KW-0067">ATP-binding</keyword>
<feature type="domain" description="ABC transporter" evidence="10">
    <location>
        <begin position="488"/>
        <end position="798"/>
    </location>
</feature>
<dbReference type="PROSITE" id="PS00211">
    <property type="entry name" value="ABC_TRANSPORTER_1"/>
    <property type="match status" value="1"/>
</dbReference>
<evidence type="ECO:0000259" key="11">
    <source>
        <dbReference type="PROSITE" id="PS50929"/>
    </source>
</evidence>
<dbReference type="SUPFAM" id="SSF52540">
    <property type="entry name" value="P-loop containing nucleoside triphosphate hydrolases"/>
    <property type="match status" value="2"/>
</dbReference>
<dbReference type="SMART" id="SM00382">
    <property type="entry name" value="AAA"/>
    <property type="match status" value="1"/>
</dbReference>
<dbReference type="Pfam" id="PF06472">
    <property type="entry name" value="ABC_membrane_2"/>
    <property type="match status" value="1"/>
</dbReference>
<protein>
    <submittedName>
        <fullName evidence="12">ABC transporter D family member chloroplastic isoform B</fullName>
    </submittedName>
</protein>
<feature type="compositionally biased region" description="Low complexity" evidence="8">
    <location>
        <begin position="594"/>
        <end position="644"/>
    </location>
</feature>
<dbReference type="InterPro" id="IPR017871">
    <property type="entry name" value="ABC_transporter-like_CS"/>
</dbReference>
<dbReference type="InterPro" id="IPR003439">
    <property type="entry name" value="ABC_transporter-like_ATP-bd"/>
</dbReference>
<dbReference type="Gene3D" id="3.40.50.300">
    <property type="entry name" value="P-loop containing nucleotide triphosphate hydrolases"/>
    <property type="match status" value="2"/>
</dbReference>
<dbReference type="PROSITE" id="PS50929">
    <property type="entry name" value="ABC_TM1F"/>
    <property type="match status" value="1"/>
</dbReference>
<proteinExistence type="inferred from homology"/>
<gene>
    <name evidence="12" type="ORF">C2E21_7117</name>
</gene>
<dbReference type="CDD" id="cd03223">
    <property type="entry name" value="ABCD_peroxisomal_ALDP"/>
    <property type="match status" value="1"/>
</dbReference>
<dbReference type="EMBL" id="LHPG02000014">
    <property type="protein sequence ID" value="PRW39261.1"/>
    <property type="molecule type" value="Genomic_DNA"/>
</dbReference>
<dbReference type="InterPro" id="IPR027417">
    <property type="entry name" value="P-loop_NTPase"/>
</dbReference>
<dbReference type="STRING" id="3076.A0A2P6TJ25"/>
<name>A0A2P6TJ25_CHLSO</name>
<feature type="transmembrane region" description="Helical" evidence="9">
    <location>
        <begin position="337"/>
        <end position="356"/>
    </location>
</feature>
<evidence type="ECO:0000256" key="5">
    <source>
        <dbReference type="ARBA" id="ARBA00022840"/>
    </source>
</evidence>
<feature type="transmembrane region" description="Helical" evidence="9">
    <location>
        <begin position="146"/>
        <end position="163"/>
    </location>
</feature>
<dbReference type="SUPFAM" id="SSF90123">
    <property type="entry name" value="ABC transporter transmembrane region"/>
    <property type="match status" value="1"/>
</dbReference>
<evidence type="ECO:0000313" key="13">
    <source>
        <dbReference type="Proteomes" id="UP000239899"/>
    </source>
</evidence>
<reference evidence="12 13" key="1">
    <citation type="journal article" date="2018" name="Plant J.">
        <title>Genome sequences of Chlorella sorokiniana UTEX 1602 and Micractinium conductrix SAG 241.80: implications to maltose excretion by a green alga.</title>
        <authorList>
            <person name="Arriola M.B."/>
            <person name="Velmurugan N."/>
            <person name="Zhang Y."/>
            <person name="Plunkett M.H."/>
            <person name="Hondzo H."/>
            <person name="Barney B.M."/>
        </authorList>
    </citation>
    <scope>NUCLEOTIDE SEQUENCE [LARGE SCALE GENOMIC DNA]</scope>
    <source>
        <strain evidence="13">UTEX 1602</strain>
    </source>
</reference>
<dbReference type="InterPro" id="IPR036640">
    <property type="entry name" value="ABC1_TM_sf"/>
</dbReference>
<dbReference type="InterPro" id="IPR011527">
    <property type="entry name" value="ABC1_TM_dom"/>
</dbReference>
<keyword evidence="13" id="KW-1185">Reference proteome</keyword>
<dbReference type="PROSITE" id="PS50893">
    <property type="entry name" value="ABC_TRANSPORTER_2"/>
    <property type="match status" value="1"/>
</dbReference>
<sequence length="806" mass="86277">MAGCAALATGQCRPLPPALRPGRPSLARARRPVRLPLAPRSQQGRQEGPSSAALTEAAPRAPAAPTVLSRKQEGASTDLSVILPRLKKLVLPYWMESEERVSARWKLAGVFALTLGTTGVSVLFNFLNRDFFNALSAKDQAEFADILVKFLVAICAGIPVYVLRDYYQSKLALEWRQWLTERLTAEYFYDRTFYQVQAGALVDNPDQRIAVDARAFTDTALTFSLTMFNALIDLISFSGILYSIYPPLFGALLVYSIGGTALSIYIGRPLVGLNFQQEAQEANFRYGLVRVRENAESIAFYGGEDNEARLLNSRLQGAVDNFLELLKASRNLQFFTSFYRFVIQILPAAVVAPLFFRGEIEFGVINQSASAFNHILTDVSLVVYQFEAIAGFSAVVDRLGEFQEVLEGSRTGGTATVDPVALAASTDEPETAAAAGQDEEGRIAIIDMPGTSGRSLLDIRDLTLRMFSSDWGANPGASPANCSGRSLLDIRDLTLRVPSSGATLVQDLTLSVTPGHSLLIMGPSGAGKTSILRTVAGLWNSGSGHIVRHGQPMGRAEGEGDIFFVPQRPYVVLGTLRDQLLYPTWAQLAQSDNAAEGSADGASPSSSGSSSSSGGDARAAASSAFSGSSSAAGSAASSSIAGSSGRRRPLPSDEELKQALHTVQLSKLVERIGGNLDAVADWASTLSLGEQQRLAFARVLLAKPKLVLMDESTSALAPLPPKLVLMDESTSALDTRNERLLYQALRDAGVTFVSVGHRPTLTQFHDSVLLLHGSGTGLDAADSAPGGWEVRPASEMTLEKALDYMG</sequence>
<feature type="transmembrane region" description="Helical" evidence="9">
    <location>
        <begin position="220"/>
        <end position="242"/>
    </location>
</feature>
<dbReference type="InterPro" id="IPR003593">
    <property type="entry name" value="AAA+_ATPase"/>
</dbReference>
<dbReference type="GO" id="GO:0016887">
    <property type="term" value="F:ATP hydrolysis activity"/>
    <property type="evidence" value="ECO:0007669"/>
    <property type="project" value="InterPro"/>
</dbReference>
<evidence type="ECO:0000256" key="7">
    <source>
        <dbReference type="ARBA" id="ARBA00023136"/>
    </source>
</evidence>
<keyword evidence="2" id="KW-0813">Transport</keyword>
<dbReference type="Pfam" id="PF00005">
    <property type="entry name" value="ABC_tran"/>
    <property type="match status" value="1"/>
</dbReference>
<dbReference type="GO" id="GO:0016020">
    <property type="term" value="C:membrane"/>
    <property type="evidence" value="ECO:0007669"/>
    <property type="project" value="InterPro"/>
</dbReference>
<dbReference type="PANTHER" id="PTHR11384:SF59">
    <property type="entry name" value="LYSOSOMAL COBALAMIN TRANSPORTER ABCD4"/>
    <property type="match status" value="1"/>
</dbReference>
<dbReference type="GO" id="GO:0140359">
    <property type="term" value="F:ABC-type transporter activity"/>
    <property type="evidence" value="ECO:0007669"/>
    <property type="project" value="InterPro"/>
</dbReference>
<evidence type="ECO:0000256" key="6">
    <source>
        <dbReference type="ARBA" id="ARBA00022989"/>
    </source>
</evidence>
<keyword evidence="3 9" id="KW-0812">Transmembrane</keyword>
<feature type="domain" description="ABC transmembrane type-1" evidence="11">
    <location>
        <begin position="108"/>
        <end position="391"/>
    </location>
</feature>
<keyword evidence="4" id="KW-0547">Nucleotide-binding</keyword>
<dbReference type="GO" id="GO:0005524">
    <property type="term" value="F:ATP binding"/>
    <property type="evidence" value="ECO:0007669"/>
    <property type="project" value="UniProtKB-KW"/>
</dbReference>
<accession>A0A2P6TJ25</accession>
<evidence type="ECO:0000313" key="12">
    <source>
        <dbReference type="EMBL" id="PRW39261.1"/>
    </source>
</evidence>
<comment type="caution">
    <text evidence="12">The sequence shown here is derived from an EMBL/GenBank/DDBJ whole genome shotgun (WGS) entry which is preliminary data.</text>
</comment>
<evidence type="ECO:0000256" key="2">
    <source>
        <dbReference type="ARBA" id="ARBA00022448"/>
    </source>
</evidence>
<keyword evidence="6 9" id="KW-1133">Transmembrane helix</keyword>
<dbReference type="PANTHER" id="PTHR11384">
    <property type="entry name" value="ATP-BINDING CASSETTE, SUB-FAMILY D MEMBER"/>
    <property type="match status" value="1"/>
</dbReference>
<evidence type="ECO:0000256" key="9">
    <source>
        <dbReference type="SAM" id="Phobius"/>
    </source>
</evidence>
<feature type="transmembrane region" description="Helical" evidence="9">
    <location>
        <begin position="107"/>
        <end position="126"/>
    </location>
</feature>
<evidence type="ECO:0000256" key="3">
    <source>
        <dbReference type="ARBA" id="ARBA00022692"/>
    </source>
</evidence>